<dbReference type="InterPro" id="IPR018062">
    <property type="entry name" value="HTH_AraC-typ_CS"/>
</dbReference>
<keyword evidence="2" id="KW-0238">DNA-binding</keyword>
<evidence type="ECO:0000313" key="6">
    <source>
        <dbReference type="Proteomes" id="UP000309992"/>
    </source>
</evidence>
<evidence type="ECO:0000256" key="1">
    <source>
        <dbReference type="ARBA" id="ARBA00023015"/>
    </source>
</evidence>
<reference evidence="5 6" key="1">
    <citation type="journal article" date="2015" name="Antonie Van Leeuwenhoek">
        <title>Prauserella endophytica sp. nov., an endophytic actinobacterium isolated from Tamarix taklamakanensis.</title>
        <authorList>
            <person name="Liu J.M."/>
            <person name="Habden X."/>
            <person name="Guo L."/>
            <person name="Tuo L."/>
            <person name="Jiang Z.K."/>
            <person name="Liu S.W."/>
            <person name="Liu X.F."/>
            <person name="Chen L."/>
            <person name="Li R.F."/>
            <person name="Zhang Y.Q."/>
            <person name="Sun C.H."/>
        </authorList>
    </citation>
    <scope>NUCLEOTIDE SEQUENCE [LARGE SCALE GENOMIC DNA]</scope>
    <source>
        <strain evidence="5 6">CGMCC 4.7182</strain>
    </source>
</reference>
<dbReference type="InterPro" id="IPR018060">
    <property type="entry name" value="HTH_AraC"/>
</dbReference>
<dbReference type="PROSITE" id="PS01124">
    <property type="entry name" value="HTH_ARAC_FAMILY_2"/>
    <property type="match status" value="1"/>
</dbReference>
<dbReference type="PANTHER" id="PTHR46796:SF12">
    <property type="entry name" value="HTH-TYPE DNA-BINDING TRANSCRIPTIONAL ACTIVATOR EUTR"/>
    <property type="match status" value="1"/>
</dbReference>
<dbReference type="EMBL" id="SWMS01000015">
    <property type="protein sequence ID" value="TKG66629.1"/>
    <property type="molecule type" value="Genomic_DNA"/>
</dbReference>
<evidence type="ECO:0000259" key="4">
    <source>
        <dbReference type="PROSITE" id="PS01124"/>
    </source>
</evidence>
<evidence type="ECO:0000256" key="3">
    <source>
        <dbReference type="ARBA" id="ARBA00023163"/>
    </source>
</evidence>
<feature type="domain" description="HTH araC/xylS-type" evidence="4">
    <location>
        <begin position="230"/>
        <end position="331"/>
    </location>
</feature>
<sequence length="331" mass="36648">MASTDTPVNRLPLDRHPLFRSRDVDETRETMARVLCDHRLEVVDTRKPLDARMHSCRLNAVSLNYVHYGTEVEVTPGKTESFHVVQAHLDGNGVVRCGKREAYTEPGHAAVTTPTAPLRMRLSGTSRLLVVRFERTAVEAVLARHLGHPLRRPLEFELGMNVGVGRPAHWFSSLEAEITRANLDDTLLSDPRVVAPLEEQLITGLLLVQDSNYRAVLDGKVPSVPGGTVRTAVDLIEAAPDLPHTVGDLAAAAGVGIRALQGAFRRQLGVTPTQYLRDARLRRVRDELLAAEPDAGAVSRAARRWGFGHLGRFSGWYRHRFGENPAQTLRR</sequence>
<name>A0ABY2RZA3_9PSEU</name>
<dbReference type="RefSeq" id="WP_112272356.1">
    <property type="nucleotide sequence ID" value="NZ_SWMS01000015.1"/>
</dbReference>
<keyword evidence="1" id="KW-0805">Transcription regulation</keyword>
<dbReference type="InterPro" id="IPR009057">
    <property type="entry name" value="Homeodomain-like_sf"/>
</dbReference>
<protein>
    <submittedName>
        <fullName evidence="5">AraC family transcriptional regulator</fullName>
    </submittedName>
</protein>
<dbReference type="Pfam" id="PF12833">
    <property type="entry name" value="HTH_18"/>
    <property type="match status" value="1"/>
</dbReference>
<accession>A0ABY2RZA3</accession>
<evidence type="ECO:0000313" key="5">
    <source>
        <dbReference type="EMBL" id="TKG66629.1"/>
    </source>
</evidence>
<dbReference type="PANTHER" id="PTHR46796">
    <property type="entry name" value="HTH-TYPE TRANSCRIPTIONAL ACTIVATOR RHAS-RELATED"/>
    <property type="match status" value="1"/>
</dbReference>
<dbReference type="Pfam" id="PF14525">
    <property type="entry name" value="AraC_binding_2"/>
    <property type="match status" value="1"/>
</dbReference>
<dbReference type="Gene3D" id="1.10.10.60">
    <property type="entry name" value="Homeodomain-like"/>
    <property type="match status" value="1"/>
</dbReference>
<comment type="caution">
    <text evidence="5">The sequence shown here is derived from an EMBL/GenBank/DDBJ whole genome shotgun (WGS) entry which is preliminary data.</text>
</comment>
<dbReference type="SMART" id="SM00342">
    <property type="entry name" value="HTH_ARAC"/>
    <property type="match status" value="1"/>
</dbReference>
<gene>
    <name evidence="5" type="ORF">FCN18_24505</name>
</gene>
<dbReference type="PROSITE" id="PS00041">
    <property type="entry name" value="HTH_ARAC_FAMILY_1"/>
    <property type="match status" value="1"/>
</dbReference>
<evidence type="ECO:0000256" key="2">
    <source>
        <dbReference type="ARBA" id="ARBA00023125"/>
    </source>
</evidence>
<organism evidence="5 6">
    <name type="scientific">Prauserella endophytica</name>
    <dbReference type="NCBI Taxonomy" id="1592324"/>
    <lineage>
        <taxon>Bacteria</taxon>
        <taxon>Bacillati</taxon>
        <taxon>Actinomycetota</taxon>
        <taxon>Actinomycetes</taxon>
        <taxon>Pseudonocardiales</taxon>
        <taxon>Pseudonocardiaceae</taxon>
        <taxon>Prauserella</taxon>
        <taxon>Prauserella coralliicola group</taxon>
    </lineage>
</organism>
<keyword evidence="6" id="KW-1185">Reference proteome</keyword>
<proteinExistence type="predicted"/>
<keyword evidence="3" id="KW-0804">Transcription</keyword>
<dbReference type="SUPFAM" id="SSF46689">
    <property type="entry name" value="Homeodomain-like"/>
    <property type="match status" value="1"/>
</dbReference>
<dbReference type="InterPro" id="IPR050204">
    <property type="entry name" value="AraC_XylS_family_regulators"/>
</dbReference>
<dbReference type="Proteomes" id="UP000309992">
    <property type="component" value="Unassembled WGS sequence"/>
</dbReference>
<dbReference type="InterPro" id="IPR035418">
    <property type="entry name" value="AraC-bd_2"/>
</dbReference>